<dbReference type="SUPFAM" id="SSF141571">
    <property type="entry name" value="Pentapeptide repeat-like"/>
    <property type="match status" value="1"/>
</dbReference>
<comment type="caution">
    <text evidence="4">The sequence shown here is derived from an EMBL/GenBank/DDBJ whole genome shotgun (WGS) entry which is preliminary data.</text>
</comment>
<keyword evidence="5" id="KW-1185">Reference proteome</keyword>
<dbReference type="SMART" id="SM01057">
    <property type="entry name" value="Carb_anhydrase"/>
    <property type="match status" value="1"/>
</dbReference>
<dbReference type="InterPro" id="IPR001148">
    <property type="entry name" value="CA_dom"/>
</dbReference>
<feature type="non-terminal residue" evidence="4">
    <location>
        <position position="1"/>
    </location>
</feature>
<reference evidence="4 5" key="1">
    <citation type="journal article" date="2023" name="Sci. Data">
        <title>Genome assembly of the Korean intertidal mud-creeper Batillaria attramentaria.</title>
        <authorList>
            <person name="Patra A.K."/>
            <person name="Ho P.T."/>
            <person name="Jun S."/>
            <person name="Lee S.J."/>
            <person name="Kim Y."/>
            <person name="Won Y.J."/>
        </authorList>
    </citation>
    <scope>NUCLEOTIDE SEQUENCE [LARGE SCALE GENOMIC DNA]</scope>
    <source>
        <strain evidence="4">Wonlab-2016</strain>
    </source>
</reference>
<dbReference type="SUPFAM" id="SSF51069">
    <property type="entry name" value="Carbonic anhydrase"/>
    <property type="match status" value="1"/>
</dbReference>
<dbReference type="Pfam" id="PF00075">
    <property type="entry name" value="RNase_H"/>
    <property type="match status" value="1"/>
</dbReference>
<keyword evidence="2" id="KW-0472">Membrane</keyword>
<comment type="similarity">
    <text evidence="1">Belongs to the alpha-carbonic anhydrase family.</text>
</comment>
<dbReference type="PANTHER" id="PTHR18952">
    <property type="entry name" value="CARBONIC ANHYDRASE"/>
    <property type="match status" value="1"/>
</dbReference>
<keyword evidence="2" id="KW-1133">Transmembrane helix</keyword>
<feature type="transmembrane region" description="Helical" evidence="2">
    <location>
        <begin position="608"/>
        <end position="629"/>
    </location>
</feature>
<feature type="domain" description="Alpha-carbonic anhydrase" evidence="3">
    <location>
        <begin position="3"/>
        <end position="261"/>
    </location>
</feature>
<evidence type="ECO:0000259" key="3">
    <source>
        <dbReference type="PROSITE" id="PS51144"/>
    </source>
</evidence>
<dbReference type="InterPro" id="IPR023561">
    <property type="entry name" value="Carbonic_anhydrase_a-class"/>
</dbReference>
<dbReference type="AlphaFoldDB" id="A0ABD0LLX7"/>
<feature type="transmembrane region" description="Helical" evidence="2">
    <location>
        <begin position="514"/>
        <end position="542"/>
    </location>
</feature>
<evidence type="ECO:0000313" key="4">
    <source>
        <dbReference type="EMBL" id="KAK7500510.1"/>
    </source>
</evidence>
<organism evidence="4 5">
    <name type="scientific">Batillaria attramentaria</name>
    <dbReference type="NCBI Taxonomy" id="370345"/>
    <lineage>
        <taxon>Eukaryota</taxon>
        <taxon>Metazoa</taxon>
        <taxon>Spiralia</taxon>
        <taxon>Lophotrochozoa</taxon>
        <taxon>Mollusca</taxon>
        <taxon>Gastropoda</taxon>
        <taxon>Caenogastropoda</taxon>
        <taxon>Sorbeoconcha</taxon>
        <taxon>Cerithioidea</taxon>
        <taxon>Batillariidae</taxon>
        <taxon>Batillaria</taxon>
    </lineage>
</organism>
<dbReference type="Proteomes" id="UP001519460">
    <property type="component" value="Unassembled WGS sequence"/>
</dbReference>
<proteinExistence type="inferred from homology"/>
<evidence type="ECO:0000256" key="1">
    <source>
        <dbReference type="ARBA" id="ARBA00010718"/>
    </source>
</evidence>
<accession>A0ABD0LLX7</accession>
<evidence type="ECO:0000256" key="2">
    <source>
        <dbReference type="SAM" id="Phobius"/>
    </source>
</evidence>
<sequence length="635" mass="69874">APSIWRAGNTASACPDYWGMVNHEWTLCSKGRYQSPVDISPRSLLYDPNLRPLRLDQHRVDGHLINTGNDITYQVDPKFDPPYLMSGGPLSYTYRVQYVKLHFGRVDQIGSEHTVGGRPFPLELQFLAYNHDIYSNFTEASKSAHGIAAVAVFGAIGDKTNTEFDVLVQAAAQIGFKAGLSLLDLLPETRDYMTYEGSLTQPSCHETVTWVIFNKPVHITKDELATLRQLHEAPEGSPQRLMENNFRPTMALNRRTDAKCGIKKITFYEALVPLSARVEKVVIRWVPAHCGIRGNEKADMLAKDGAQKEQDNNLVSYDEIKAQQGMKWRLHIKTAHIPRTVLQNVNVPHAVLLAVKNLRAVNIPRAILLTVNMSCAVRLYFNISRVVLLTANISHAVLLTAIVPRAVLLHQLEETCTQLHPQYSSRAVLLTANIPRAVLLTVNIPRVLHLTVNIPRAVLLTVNIPRAVLLTVSTPRAVLLTANIPRAVLLTVNFPVAVLLTVKIPRAVLLTANILRAVLLTVNIPRAVLLTVNVPVAVLLIVNIPRAVLLTVNVPVAVLLTVNVPVAVLLIVKIPCAVLLTVNVPRAVLLTVNVPVAVLLTVNILRAVLLIVNIPCAVLLTVNLPRAVLLTSNIP</sequence>
<dbReference type="EMBL" id="JACVVK020000036">
    <property type="protein sequence ID" value="KAK7500510.1"/>
    <property type="molecule type" value="Genomic_DNA"/>
</dbReference>
<feature type="transmembrane region" description="Helical" evidence="2">
    <location>
        <begin position="548"/>
        <end position="572"/>
    </location>
</feature>
<feature type="non-terminal residue" evidence="4">
    <location>
        <position position="635"/>
    </location>
</feature>
<dbReference type="Pfam" id="PF00194">
    <property type="entry name" value="Carb_anhydrase"/>
    <property type="match status" value="1"/>
</dbReference>
<dbReference type="PANTHER" id="PTHR18952:SF208">
    <property type="entry name" value="CARBONIC ANHYDRASE XA-RELATED"/>
    <property type="match status" value="1"/>
</dbReference>
<evidence type="ECO:0000313" key="5">
    <source>
        <dbReference type="Proteomes" id="UP001519460"/>
    </source>
</evidence>
<feature type="transmembrane region" description="Helical" evidence="2">
    <location>
        <begin position="484"/>
        <end position="502"/>
    </location>
</feature>
<name>A0ABD0LLX7_9CAEN</name>
<dbReference type="InterPro" id="IPR036398">
    <property type="entry name" value="CA_dom_sf"/>
</dbReference>
<keyword evidence="2" id="KW-0812">Transmembrane</keyword>
<dbReference type="Gene3D" id="3.10.200.10">
    <property type="entry name" value="Alpha carbonic anhydrase"/>
    <property type="match status" value="1"/>
</dbReference>
<feature type="transmembrane region" description="Helical" evidence="2">
    <location>
        <begin position="584"/>
        <end position="602"/>
    </location>
</feature>
<dbReference type="PROSITE" id="PS51144">
    <property type="entry name" value="ALPHA_CA_2"/>
    <property type="match status" value="1"/>
</dbReference>
<dbReference type="InterPro" id="IPR002156">
    <property type="entry name" value="RNaseH_domain"/>
</dbReference>
<dbReference type="SUPFAM" id="SSF53098">
    <property type="entry name" value="Ribonuclease H-like"/>
    <property type="match status" value="1"/>
</dbReference>
<dbReference type="InterPro" id="IPR012337">
    <property type="entry name" value="RNaseH-like_sf"/>
</dbReference>
<protein>
    <recommendedName>
        <fullName evidence="3">Alpha-carbonic anhydrase domain-containing protein</fullName>
    </recommendedName>
</protein>
<gene>
    <name evidence="4" type="ORF">BaRGS_00008085</name>
</gene>